<dbReference type="InterPro" id="IPR056271">
    <property type="entry name" value="CDGP_dom"/>
</dbReference>
<feature type="domain" description="CDGP" evidence="2">
    <location>
        <begin position="31"/>
        <end position="99"/>
    </location>
</feature>
<dbReference type="PROSITE" id="PS51257">
    <property type="entry name" value="PROKAR_LIPOPROTEIN"/>
    <property type="match status" value="1"/>
</dbReference>
<gene>
    <name evidence="3" type="ORF">SAMEA2259716_00250</name>
</gene>
<dbReference type="EMBL" id="FVGW01000001">
    <property type="protein sequence ID" value="SKL36334.1"/>
    <property type="molecule type" value="Genomic_DNA"/>
</dbReference>
<protein>
    <recommendedName>
        <fullName evidence="2">CDGP domain-containing protein</fullName>
    </recommendedName>
</protein>
<accession>A0A1U2BTQ4</accession>
<feature type="chain" id="PRO_5039727318" description="CDGP domain-containing protein" evidence="1">
    <location>
        <begin position="31"/>
        <end position="101"/>
    </location>
</feature>
<evidence type="ECO:0000313" key="4">
    <source>
        <dbReference type="Proteomes" id="UP000190074"/>
    </source>
</evidence>
<dbReference type="Pfam" id="PF24238">
    <property type="entry name" value="CDGP"/>
    <property type="match status" value="1"/>
</dbReference>
<dbReference type="Proteomes" id="UP000190074">
    <property type="component" value="Unassembled WGS sequence"/>
</dbReference>
<evidence type="ECO:0000256" key="1">
    <source>
        <dbReference type="SAM" id="SignalP"/>
    </source>
</evidence>
<evidence type="ECO:0000259" key="2">
    <source>
        <dbReference type="Pfam" id="PF24238"/>
    </source>
</evidence>
<proteinExistence type="predicted"/>
<reference evidence="3 4" key="1">
    <citation type="submission" date="2016-11" db="EMBL/GenBank/DDBJ databases">
        <authorList>
            <consortium name="Pathogen Informatics"/>
        </authorList>
    </citation>
    <scope>NUCLEOTIDE SEQUENCE [LARGE SCALE GENOMIC DNA]</scope>
    <source>
        <strain evidence="3 4">911</strain>
    </source>
</reference>
<keyword evidence="1" id="KW-0732">Signal</keyword>
<name>A0A1U2BTQ4_9MYCO</name>
<dbReference type="AlphaFoldDB" id="A0A1U2BTQ4"/>
<organism evidence="3 4">
    <name type="scientific">Mycobacteroides abscessus subsp. massiliense</name>
    <dbReference type="NCBI Taxonomy" id="1962118"/>
    <lineage>
        <taxon>Bacteria</taxon>
        <taxon>Bacillati</taxon>
        <taxon>Actinomycetota</taxon>
        <taxon>Actinomycetes</taxon>
        <taxon>Mycobacteriales</taxon>
        <taxon>Mycobacteriaceae</taxon>
        <taxon>Mycobacteroides</taxon>
        <taxon>Mycobacteroides abscessus</taxon>
    </lineage>
</organism>
<sequence length="101" mass="10633">MSKFRRICLAVSAAVIPASIGIGFAAPASAGCEAGPFAQYCDGPIKADGTWDRCFTSAPQSFSGQYGQVAGFIPSTGRCYPVDPNDFPPTPLGQPQYHIYP</sequence>
<evidence type="ECO:0000313" key="3">
    <source>
        <dbReference type="EMBL" id="SKL36334.1"/>
    </source>
</evidence>
<feature type="signal peptide" evidence="1">
    <location>
        <begin position="1"/>
        <end position="30"/>
    </location>
</feature>
<dbReference type="RefSeq" id="WP_074344797.1">
    <property type="nucleotide sequence ID" value="NZ_FVGW01000001.1"/>
</dbReference>